<dbReference type="EMBL" id="LAYJ01000068">
    <property type="protein sequence ID" value="KKI51616.1"/>
    <property type="molecule type" value="Genomic_DNA"/>
</dbReference>
<dbReference type="STRING" id="270498.CHK_0782"/>
<proteinExistence type="predicted"/>
<comment type="caution">
    <text evidence="1">The sequence shown here is derived from an EMBL/GenBank/DDBJ whole genome shotgun (WGS) entry which is preliminary data.</text>
</comment>
<dbReference type="Proteomes" id="UP000034076">
    <property type="component" value="Unassembled WGS sequence"/>
</dbReference>
<evidence type="ECO:0000313" key="2">
    <source>
        <dbReference type="Proteomes" id="UP000034076"/>
    </source>
</evidence>
<sequence>MQQQETVDVQATLNFVSVSFCIKKKKCIDLSVPFQVKSNHKGACCLRANEG</sequence>
<dbReference type="AlphaFoldDB" id="A0A0M2NKY1"/>
<organism evidence="1 2">
    <name type="scientific">Christensenella hongkongensis</name>
    <dbReference type="NCBI Taxonomy" id="270498"/>
    <lineage>
        <taxon>Bacteria</taxon>
        <taxon>Bacillati</taxon>
        <taxon>Bacillota</taxon>
        <taxon>Clostridia</taxon>
        <taxon>Christensenellales</taxon>
        <taxon>Christensenellaceae</taxon>
        <taxon>Christensenella</taxon>
    </lineage>
</organism>
<accession>A0A0M2NKY1</accession>
<protein>
    <submittedName>
        <fullName evidence="1">Uncharacterized protein</fullName>
    </submittedName>
</protein>
<keyword evidence="2" id="KW-1185">Reference proteome</keyword>
<name>A0A0M2NKY1_9FIRM</name>
<evidence type="ECO:0000313" key="1">
    <source>
        <dbReference type="EMBL" id="KKI51616.1"/>
    </source>
</evidence>
<gene>
    <name evidence="1" type="ORF">CHK_0782</name>
</gene>
<reference evidence="1 2" key="1">
    <citation type="submission" date="2015-04" db="EMBL/GenBank/DDBJ databases">
        <title>Draft genome sequence of bacteremic isolate Catabacter hongkongensis type strain HKU16T.</title>
        <authorList>
            <person name="Lau S.K."/>
            <person name="Teng J.L."/>
            <person name="Huang Y."/>
            <person name="Curreem S.O."/>
            <person name="Tsui S.K."/>
            <person name="Woo P.C."/>
        </authorList>
    </citation>
    <scope>NUCLEOTIDE SEQUENCE [LARGE SCALE GENOMIC DNA]</scope>
    <source>
        <strain evidence="1 2">HKU16</strain>
    </source>
</reference>